<sequence>MMAQLLIWLWFLLLGGVVAARKSNVQLCYIAAGEVAPSNLIPCYTDWGAPQASCCLKGDMCLEGNSCYDQLTGVTYQYGCTDLEYKDKNCPRKCHLDTG</sequence>
<dbReference type="Proteomes" id="UP000799755">
    <property type="component" value="Unassembled WGS sequence"/>
</dbReference>
<comment type="caution">
    <text evidence="1">The sequence shown here is derived from an EMBL/GenBank/DDBJ whole genome shotgun (WGS) entry which is preliminary data.</text>
</comment>
<dbReference type="EMBL" id="MU003499">
    <property type="protein sequence ID" value="KAF2473986.1"/>
    <property type="molecule type" value="Genomic_DNA"/>
</dbReference>
<protein>
    <submittedName>
        <fullName evidence="1">Uncharacterized protein</fullName>
    </submittedName>
</protein>
<evidence type="ECO:0000313" key="2">
    <source>
        <dbReference type="Proteomes" id="UP000799755"/>
    </source>
</evidence>
<gene>
    <name evidence="1" type="ORF">BDR25DRAFT_257070</name>
</gene>
<evidence type="ECO:0000313" key="1">
    <source>
        <dbReference type="EMBL" id="KAF2473986.1"/>
    </source>
</evidence>
<proteinExistence type="predicted"/>
<keyword evidence="2" id="KW-1185">Reference proteome</keyword>
<accession>A0ACB6R478</accession>
<feature type="non-terminal residue" evidence="1">
    <location>
        <position position="99"/>
    </location>
</feature>
<reference evidence="1" key="1">
    <citation type="journal article" date="2020" name="Stud. Mycol.">
        <title>101 Dothideomycetes genomes: a test case for predicting lifestyles and emergence of pathogens.</title>
        <authorList>
            <person name="Haridas S."/>
            <person name="Albert R."/>
            <person name="Binder M."/>
            <person name="Bloem J."/>
            <person name="Labutti K."/>
            <person name="Salamov A."/>
            <person name="Andreopoulos B."/>
            <person name="Baker S."/>
            <person name="Barry K."/>
            <person name="Bills G."/>
            <person name="Bluhm B."/>
            <person name="Cannon C."/>
            <person name="Castanera R."/>
            <person name="Culley D."/>
            <person name="Daum C."/>
            <person name="Ezra D."/>
            <person name="Gonzalez J."/>
            <person name="Henrissat B."/>
            <person name="Kuo A."/>
            <person name="Liang C."/>
            <person name="Lipzen A."/>
            <person name="Lutzoni F."/>
            <person name="Magnuson J."/>
            <person name="Mondo S."/>
            <person name="Nolan M."/>
            <person name="Ohm R."/>
            <person name="Pangilinan J."/>
            <person name="Park H.-J."/>
            <person name="Ramirez L."/>
            <person name="Alfaro M."/>
            <person name="Sun H."/>
            <person name="Tritt A."/>
            <person name="Yoshinaga Y."/>
            <person name="Zwiers L.-H."/>
            <person name="Turgeon B."/>
            <person name="Goodwin S."/>
            <person name="Spatafora J."/>
            <person name="Crous P."/>
            <person name="Grigoriev I."/>
        </authorList>
    </citation>
    <scope>NUCLEOTIDE SEQUENCE</scope>
    <source>
        <strain evidence="1">ATCC 200398</strain>
    </source>
</reference>
<name>A0ACB6R478_9PLEO</name>
<organism evidence="1 2">
    <name type="scientific">Lindgomyces ingoldianus</name>
    <dbReference type="NCBI Taxonomy" id="673940"/>
    <lineage>
        <taxon>Eukaryota</taxon>
        <taxon>Fungi</taxon>
        <taxon>Dikarya</taxon>
        <taxon>Ascomycota</taxon>
        <taxon>Pezizomycotina</taxon>
        <taxon>Dothideomycetes</taxon>
        <taxon>Pleosporomycetidae</taxon>
        <taxon>Pleosporales</taxon>
        <taxon>Lindgomycetaceae</taxon>
        <taxon>Lindgomyces</taxon>
    </lineage>
</organism>